<protein>
    <recommendedName>
        <fullName evidence="14">ATP synthase subunit alpha</fullName>
        <ecNumber evidence="14">7.1.2.2</ecNumber>
    </recommendedName>
    <alternativeName>
        <fullName evidence="14">ATP synthase F1 sector subunit alpha</fullName>
    </alternativeName>
    <alternativeName>
        <fullName evidence="14">F-ATPase subunit alpha</fullName>
    </alternativeName>
</protein>
<dbReference type="SUPFAM" id="SSF50615">
    <property type="entry name" value="N-terminal domain of alpha and beta subunits of F1 ATP synthase"/>
    <property type="match status" value="1"/>
</dbReference>
<dbReference type="CDD" id="cd18113">
    <property type="entry name" value="ATP-synt_F1_alpha_C"/>
    <property type="match status" value="1"/>
</dbReference>
<dbReference type="PIRSF" id="PIRSF039088">
    <property type="entry name" value="F_ATPase_subunit_alpha"/>
    <property type="match status" value="1"/>
</dbReference>
<dbReference type="InterPro" id="IPR005294">
    <property type="entry name" value="ATP_synth_F1_asu"/>
</dbReference>
<evidence type="ECO:0000313" key="19">
    <source>
        <dbReference type="Proteomes" id="UP000293874"/>
    </source>
</evidence>
<dbReference type="PANTHER" id="PTHR48082">
    <property type="entry name" value="ATP SYNTHASE SUBUNIT ALPHA, MITOCHONDRIAL"/>
    <property type="match status" value="1"/>
</dbReference>
<comment type="catalytic activity">
    <reaction evidence="14">
        <text>ATP + H2O + 4 H(+)(in) = ADP + phosphate + 5 H(+)(out)</text>
        <dbReference type="Rhea" id="RHEA:57720"/>
        <dbReference type="ChEBI" id="CHEBI:15377"/>
        <dbReference type="ChEBI" id="CHEBI:15378"/>
        <dbReference type="ChEBI" id="CHEBI:30616"/>
        <dbReference type="ChEBI" id="CHEBI:43474"/>
        <dbReference type="ChEBI" id="CHEBI:456216"/>
        <dbReference type="EC" id="7.1.2.2"/>
    </reaction>
</comment>
<dbReference type="GO" id="GO:0043531">
    <property type="term" value="F:ADP binding"/>
    <property type="evidence" value="ECO:0007669"/>
    <property type="project" value="TreeGrafter"/>
</dbReference>
<dbReference type="InterPro" id="IPR036121">
    <property type="entry name" value="ATPase_F1/V1/A1_a/bsu_N_sf"/>
</dbReference>
<dbReference type="InterPro" id="IPR023366">
    <property type="entry name" value="ATP_synth_asu-like_sf"/>
</dbReference>
<keyword evidence="11 14" id="KW-0139">CF(1)</keyword>
<dbReference type="AlphaFoldDB" id="A0A4Q7MR50"/>
<keyword evidence="19" id="KW-1185">Reference proteome</keyword>
<keyword evidence="8 14" id="KW-1278">Translocase</keyword>
<evidence type="ECO:0000259" key="15">
    <source>
        <dbReference type="Pfam" id="PF00006"/>
    </source>
</evidence>
<dbReference type="OrthoDB" id="9803053at2"/>
<feature type="domain" description="ATPase F1/V1/A1 complex alpha/beta subunit N-terminal" evidence="17">
    <location>
        <begin position="27"/>
        <end position="93"/>
    </location>
</feature>
<dbReference type="RefSeq" id="WP_130541761.1">
    <property type="nucleotide sequence ID" value="NZ_CP042431.1"/>
</dbReference>
<dbReference type="InterPro" id="IPR000793">
    <property type="entry name" value="ATP_synth_asu_C"/>
</dbReference>
<keyword evidence="12 14" id="KW-0066">ATP synthesis</keyword>
<dbReference type="NCBIfam" id="TIGR00962">
    <property type="entry name" value="atpA"/>
    <property type="match status" value="1"/>
</dbReference>
<keyword evidence="7 14" id="KW-0067">ATP-binding</keyword>
<keyword evidence="14" id="KW-1003">Cell membrane</keyword>
<dbReference type="InterPro" id="IPR027417">
    <property type="entry name" value="P-loop_NTPase"/>
</dbReference>
<evidence type="ECO:0000256" key="2">
    <source>
        <dbReference type="ARBA" id="ARBA00004170"/>
    </source>
</evidence>
<dbReference type="PROSITE" id="PS00152">
    <property type="entry name" value="ATPASE_ALPHA_BETA"/>
    <property type="match status" value="1"/>
</dbReference>
<dbReference type="HAMAP" id="MF_01346">
    <property type="entry name" value="ATP_synth_alpha_bact"/>
    <property type="match status" value="1"/>
</dbReference>
<dbReference type="InterPro" id="IPR000194">
    <property type="entry name" value="ATPase_F1/V1/A1_a/bsu_nucl-bd"/>
</dbReference>
<dbReference type="Pfam" id="PF00006">
    <property type="entry name" value="ATP-synt_ab"/>
    <property type="match status" value="1"/>
</dbReference>
<dbReference type="GO" id="GO:0046933">
    <property type="term" value="F:proton-transporting ATP synthase activity, rotational mechanism"/>
    <property type="evidence" value="ECO:0007669"/>
    <property type="project" value="UniProtKB-UniRule"/>
</dbReference>
<keyword evidence="6 14" id="KW-0375">Hydrogen ion transport</keyword>
<evidence type="ECO:0000256" key="9">
    <source>
        <dbReference type="ARBA" id="ARBA00023065"/>
    </source>
</evidence>
<feature type="site" description="Required for activity" evidence="14">
    <location>
        <position position="387"/>
    </location>
</feature>
<evidence type="ECO:0000256" key="10">
    <source>
        <dbReference type="ARBA" id="ARBA00023136"/>
    </source>
</evidence>
<accession>A0A4Q7MR50</accession>
<evidence type="ECO:0000256" key="6">
    <source>
        <dbReference type="ARBA" id="ARBA00022781"/>
    </source>
</evidence>
<dbReference type="FunFam" id="1.20.150.20:FF:000001">
    <property type="entry name" value="ATP synthase subunit alpha"/>
    <property type="match status" value="1"/>
</dbReference>
<evidence type="ECO:0000256" key="11">
    <source>
        <dbReference type="ARBA" id="ARBA00023196"/>
    </source>
</evidence>
<dbReference type="InterPro" id="IPR004100">
    <property type="entry name" value="ATPase_F1/V1/A1_a/bsu_N"/>
</dbReference>
<comment type="caution">
    <text evidence="18">The sequence shown here is derived from an EMBL/GenBank/DDBJ whole genome shotgun (WGS) entry which is preliminary data.</text>
</comment>
<feature type="domain" description="ATPase F1/V1/A1 complex alpha/beta subunit nucleotide-binding" evidence="15">
    <location>
        <begin position="151"/>
        <end position="389"/>
    </location>
</feature>
<dbReference type="Pfam" id="PF00306">
    <property type="entry name" value="ATP-synt_ab_C"/>
    <property type="match status" value="1"/>
</dbReference>
<evidence type="ECO:0000259" key="16">
    <source>
        <dbReference type="Pfam" id="PF00306"/>
    </source>
</evidence>
<evidence type="ECO:0000256" key="4">
    <source>
        <dbReference type="ARBA" id="ARBA00022448"/>
    </source>
</evidence>
<dbReference type="Gene3D" id="1.20.150.20">
    <property type="entry name" value="ATP synthase alpha/beta chain, C-terminal domain"/>
    <property type="match status" value="1"/>
</dbReference>
<evidence type="ECO:0000256" key="12">
    <source>
        <dbReference type="ARBA" id="ARBA00023310"/>
    </source>
</evidence>
<evidence type="ECO:0000256" key="13">
    <source>
        <dbReference type="ARBA" id="ARBA00026013"/>
    </source>
</evidence>
<dbReference type="NCBIfam" id="NF009884">
    <property type="entry name" value="PRK13343.1"/>
    <property type="match status" value="1"/>
</dbReference>
<proteinExistence type="inferred from homology"/>
<dbReference type="EC" id="7.1.2.2" evidence="14"/>
<dbReference type="InterPro" id="IPR038376">
    <property type="entry name" value="ATP_synth_asu_C_sf"/>
</dbReference>
<dbReference type="InterPro" id="IPR033732">
    <property type="entry name" value="ATP_synth_F1_a_nt-bd_dom"/>
</dbReference>
<dbReference type="CDD" id="cd18116">
    <property type="entry name" value="ATP-synt_F1_alpha_N"/>
    <property type="match status" value="1"/>
</dbReference>
<keyword evidence="9 14" id="KW-0406">Ion transport</keyword>
<keyword evidence="4 14" id="KW-0813">Transport</keyword>
<evidence type="ECO:0000256" key="5">
    <source>
        <dbReference type="ARBA" id="ARBA00022741"/>
    </source>
</evidence>
<feature type="domain" description="ATP synthase alpha subunit C-terminal" evidence="16">
    <location>
        <begin position="396"/>
        <end position="518"/>
    </location>
</feature>
<evidence type="ECO:0000256" key="8">
    <source>
        <dbReference type="ARBA" id="ARBA00022967"/>
    </source>
</evidence>
<comment type="subcellular location">
    <subcellularLocation>
        <location evidence="14">Cell membrane</location>
        <topology evidence="14">Peripheral membrane protein</topology>
    </subcellularLocation>
    <subcellularLocation>
        <location evidence="2">Membrane</location>
        <topology evidence="2">Peripheral membrane protein</topology>
    </subcellularLocation>
</comment>
<dbReference type="PANTHER" id="PTHR48082:SF2">
    <property type="entry name" value="ATP SYNTHASE SUBUNIT ALPHA, MITOCHONDRIAL"/>
    <property type="match status" value="1"/>
</dbReference>
<dbReference type="Gene3D" id="3.40.50.300">
    <property type="entry name" value="P-loop containing nucleotide triphosphate hydrolases"/>
    <property type="match status" value="1"/>
</dbReference>
<feature type="binding site" evidence="14">
    <location>
        <begin position="171"/>
        <end position="178"/>
    </location>
    <ligand>
        <name>ATP</name>
        <dbReference type="ChEBI" id="CHEBI:30616"/>
    </ligand>
</feature>
<evidence type="ECO:0000259" key="17">
    <source>
        <dbReference type="Pfam" id="PF02874"/>
    </source>
</evidence>
<evidence type="ECO:0000256" key="14">
    <source>
        <dbReference type="HAMAP-Rule" id="MF_01346"/>
    </source>
</evidence>
<dbReference type="EMBL" id="SGXA01000002">
    <property type="protein sequence ID" value="RZS71232.1"/>
    <property type="molecule type" value="Genomic_DNA"/>
</dbReference>
<comment type="similarity">
    <text evidence="3 14">Belongs to the ATPase alpha/beta chains family.</text>
</comment>
<dbReference type="CDD" id="cd01132">
    <property type="entry name" value="F1-ATPase_alpha_CD"/>
    <property type="match status" value="1"/>
</dbReference>
<dbReference type="Proteomes" id="UP000293874">
    <property type="component" value="Unassembled WGS sequence"/>
</dbReference>
<dbReference type="FunFam" id="2.40.30.20:FF:000001">
    <property type="entry name" value="ATP synthase subunit alpha"/>
    <property type="match status" value="1"/>
</dbReference>
<evidence type="ECO:0000256" key="3">
    <source>
        <dbReference type="ARBA" id="ARBA00008936"/>
    </source>
</evidence>
<keyword evidence="10 14" id="KW-0472">Membrane</keyword>
<reference evidence="18 19" key="1">
    <citation type="submission" date="2019-02" db="EMBL/GenBank/DDBJ databases">
        <title>Genomic Encyclopedia of Type Strains, Phase IV (KMG-IV): sequencing the most valuable type-strain genomes for metagenomic binning, comparative biology and taxonomic classification.</title>
        <authorList>
            <person name="Goeker M."/>
        </authorList>
    </citation>
    <scope>NUCLEOTIDE SEQUENCE [LARGE SCALE GENOMIC DNA]</scope>
    <source>
        <strain evidence="18 19">DSM 18116</strain>
    </source>
</reference>
<sequence>MVEIKPDEISAILRQQLSNFNAAADLEEVGTVLQVGDGIARVYGLSNVRSGELVEFENGVKAIALNLEEDNVGVVLMGESGDIKEGSKARRTGKIASINVGEGMLGRVVNTLGDPIDGKGPIKGERYEMPLERKAPGVIFREPVKEPLQTGIKAIDAMIPVGRGQRELIIGDRQTGKTAIAIDTIINQKEFFEAGKPVYCIYVAIGQKASTIAGVMKTLEDAGAMPYTTIVAASASDPAPLQFYAPFAGAAIGEFFRDTGRPALIVYDDLSKQAVAYREVSLLLRRPPGREAYPGDVFYLHSRLLERAAKVISDDNVAKNMNDCPDSIKHLVKGGGSLTALPIIETQAGDVSAYIPTNVISITDGQIFLEGNLFNAGIRPAINVGISVSRVGGSAQIKSMKKVSGTLKLDQALYREMEAFSKFGGDLDAATKMVIDKGARNVEILKQPQYTPFKVEKQVAIIYLGTQGLLREVPVKRVREFEDHFLLEMDNKLPDVLAEFKKGILDDNSIKKMVDLAKSLMPQYK</sequence>
<gene>
    <name evidence="14" type="primary">atpA</name>
    <name evidence="18" type="ORF">EV199_3134</name>
</gene>
<name>A0A4Q7MR50_9BACT</name>
<evidence type="ECO:0000256" key="7">
    <source>
        <dbReference type="ARBA" id="ARBA00022840"/>
    </source>
</evidence>
<dbReference type="InterPro" id="IPR020003">
    <property type="entry name" value="ATPase_a/bsu_AS"/>
</dbReference>
<evidence type="ECO:0000256" key="1">
    <source>
        <dbReference type="ARBA" id="ARBA00003784"/>
    </source>
</evidence>
<dbReference type="Pfam" id="PF02874">
    <property type="entry name" value="ATP-synt_ab_N"/>
    <property type="match status" value="1"/>
</dbReference>
<keyword evidence="5 14" id="KW-0547">Nucleotide-binding</keyword>
<dbReference type="GO" id="GO:0005524">
    <property type="term" value="F:ATP binding"/>
    <property type="evidence" value="ECO:0007669"/>
    <property type="project" value="UniProtKB-UniRule"/>
</dbReference>
<dbReference type="SUPFAM" id="SSF52540">
    <property type="entry name" value="P-loop containing nucleoside triphosphate hydrolases"/>
    <property type="match status" value="1"/>
</dbReference>
<dbReference type="GO" id="GO:0045259">
    <property type="term" value="C:proton-transporting ATP synthase complex"/>
    <property type="evidence" value="ECO:0007669"/>
    <property type="project" value="UniProtKB-KW"/>
</dbReference>
<comment type="function">
    <text evidence="1 14">Produces ATP from ADP in the presence of a proton gradient across the membrane. The alpha chain is a regulatory subunit.</text>
</comment>
<evidence type="ECO:0000313" key="18">
    <source>
        <dbReference type="EMBL" id="RZS71232.1"/>
    </source>
</evidence>
<dbReference type="Gene3D" id="2.40.30.20">
    <property type="match status" value="1"/>
</dbReference>
<organism evidence="18 19">
    <name type="scientific">Pseudobacter ginsenosidimutans</name>
    <dbReference type="NCBI Taxonomy" id="661488"/>
    <lineage>
        <taxon>Bacteria</taxon>
        <taxon>Pseudomonadati</taxon>
        <taxon>Bacteroidota</taxon>
        <taxon>Chitinophagia</taxon>
        <taxon>Chitinophagales</taxon>
        <taxon>Chitinophagaceae</taxon>
        <taxon>Pseudobacter</taxon>
    </lineage>
</organism>
<comment type="subunit">
    <text evidence="13">F-type ATPases have 2 components, CF(1) - the catalytic core - and CF(0) - the membrane proton channel. CF(1) has five subunits: alpha(3), beta(3), gamma(1), delta(1), epsilon(1). CF(0) has four main subunits: a(1), b(1), b'(1) and c(9-12).</text>
</comment>
<dbReference type="FunFam" id="3.40.50.300:FF:000002">
    <property type="entry name" value="ATP synthase subunit alpha"/>
    <property type="match status" value="1"/>
</dbReference>
<dbReference type="SUPFAM" id="SSF47917">
    <property type="entry name" value="C-terminal domain of alpha and beta subunits of F1 ATP synthase"/>
    <property type="match status" value="1"/>
</dbReference>
<dbReference type="GO" id="GO:0005886">
    <property type="term" value="C:plasma membrane"/>
    <property type="evidence" value="ECO:0007669"/>
    <property type="project" value="UniProtKB-SubCell"/>
</dbReference>